<dbReference type="PANTHER" id="PTHR35008">
    <property type="entry name" value="BLL4482 PROTEIN-RELATED"/>
    <property type="match status" value="1"/>
</dbReference>
<evidence type="ECO:0000313" key="5">
    <source>
        <dbReference type="EMBL" id="VAW79737.1"/>
    </source>
</evidence>
<evidence type="ECO:0000256" key="3">
    <source>
        <dbReference type="ARBA" id="ARBA00023004"/>
    </source>
</evidence>
<proteinExistence type="predicted"/>
<gene>
    <name evidence="5" type="ORF">MNBD_GAMMA15-874</name>
</gene>
<evidence type="ECO:0000256" key="1">
    <source>
        <dbReference type="ARBA" id="ARBA00022617"/>
    </source>
</evidence>
<keyword evidence="1" id="KW-0349">Heme</keyword>
<evidence type="ECO:0000259" key="4">
    <source>
        <dbReference type="PROSITE" id="PS51007"/>
    </source>
</evidence>
<keyword evidence="2" id="KW-0479">Metal-binding</keyword>
<dbReference type="SUPFAM" id="SSF46626">
    <property type="entry name" value="Cytochrome c"/>
    <property type="match status" value="2"/>
</dbReference>
<dbReference type="InterPro" id="IPR051459">
    <property type="entry name" value="Cytochrome_c-type_DH"/>
</dbReference>
<sequence>MMKIHLTTPFKSTVAAISFGAISLLSFPATAFDYPEKGDFAKGSLAWAENCARCHNIRSANELRDDQWLTTVFHMRVRAGLTGQEARDILTFLQTSNVSFVQETPPASTAESAASTLSGKEIYQQTCIACHGADGTGAFAGVPDFTDPKGRLSKSDEELLKNVRNGFQTPGSPMAMPPRGGNGALTEGDLHNVIEYLHSEFGS</sequence>
<dbReference type="PANTHER" id="PTHR35008:SF8">
    <property type="entry name" value="ALCOHOL DEHYDROGENASE CYTOCHROME C SUBUNIT"/>
    <property type="match status" value="1"/>
</dbReference>
<evidence type="ECO:0000256" key="2">
    <source>
        <dbReference type="ARBA" id="ARBA00022723"/>
    </source>
</evidence>
<dbReference type="GO" id="GO:0009055">
    <property type="term" value="F:electron transfer activity"/>
    <property type="evidence" value="ECO:0007669"/>
    <property type="project" value="InterPro"/>
</dbReference>
<dbReference type="PROSITE" id="PS51007">
    <property type="entry name" value="CYTC"/>
    <property type="match status" value="1"/>
</dbReference>
<reference evidence="5" key="1">
    <citation type="submission" date="2018-06" db="EMBL/GenBank/DDBJ databases">
        <authorList>
            <person name="Zhirakovskaya E."/>
        </authorList>
    </citation>
    <scope>NUCLEOTIDE SEQUENCE</scope>
</reference>
<dbReference type="GO" id="GO:0020037">
    <property type="term" value="F:heme binding"/>
    <property type="evidence" value="ECO:0007669"/>
    <property type="project" value="InterPro"/>
</dbReference>
<organism evidence="5">
    <name type="scientific">hydrothermal vent metagenome</name>
    <dbReference type="NCBI Taxonomy" id="652676"/>
    <lineage>
        <taxon>unclassified sequences</taxon>
        <taxon>metagenomes</taxon>
        <taxon>ecological metagenomes</taxon>
    </lineage>
</organism>
<feature type="domain" description="Cytochrome c" evidence="4">
    <location>
        <begin position="114"/>
        <end position="201"/>
    </location>
</feature>
<accession>A0A3B0YW72</accession>
<protein>
    <submittedName>
        <fullName evidence="5">Cytochrome c, class I</fullName>
    </submittedName>
</protein>
<dbReference type="InterPro" id="IPR036909">
    <property type="entry name" value="Cyt_c-like_dom_sf"/>
</dbReference>
<name>A0A3B0YW72_9ZZZZ</name>
<dbReference type="EMBL" id="UOFN01000118">
    <property type="protein sequence ID" value="VAW79737.1"/>
    <property type="molecule type" value="Genomic_DNA"/>
</dbReference>
<dbReference type="Pfam" id="PF13442">
    <property type="entry name" value="Cytochrome_CBB3"/>
    <property type="match status" value="1"/>
</dbReference>
<keyword evidence="3" id="KW-0408">Iron</keyword>
<dbReference type="InterPro" id="IPR009056">
    <property type="entry name" value="Cyt_c-like_dom"/>
</dbReference>
<dbReference type="Gene3D" id="1.10.760.10">
    <property type="entry name" value="Cytochrome c-like domain"/>
    <property type="match status" value="2"/>
</dbReference>
<dbReference type="AlphaFoldDB" id="A0A3B0YW72"/>
<dbReference type="GO" id="GO:0046872">
    <property type="term" value="F:metal ion binding"/>
    <property type="evidence" value="ECO:0007669"/>
    <property type="project" value="UniProtKB-KW"/>
</dbReference>